<dbReference type="Proteomes" id="UP000557509">
    <property type="component" value="Unassembled WGS sequence"/>
</dbReference>
<proteinExistence type="predicted"/>
<protein>
    <submittedName>
        <fullName evidence="1">Uncharacterized protein</fullName>
    </submittedName>
</protein>
<keyword evidence="2" id="KW-1185">Reference proteome</keyword>
<dbReference type="AlphaFoldDB" id="A0A7J6K2P5"/>
<organism evidence="1 2">
    <name type="scientific">Toxoplasma gondii</name>
    <dbReference type="NCBI Taxonomy" id="5811"/>
    <lineage>
        <taxon>Eukaryota</taxon>
        <taxon>Sar</taxon>
        <taxon>Alveolata</taxon>
        <taxon>Apicomplexa</taxon>
        <taxon>Conoidasida</taxon>
        <taxon>Coccidia</taxon>
        <taxon>Eucoccidiorida</taxon>
        <taxon>Eimeriorina</taxon>
        <taxon>Sarcocystidae</taxon>
        <taxon>Toxoplasma</taxon>
    </lineage>
</organism>
<evidence type="ECO:0000313" key="1">
    <source>
        <dbReference type="EMBL" id="KAF4641745.1"/>
    </source>
</evidence>
<gene>
    <name evidence="1" type="ORF">TGRH88_075560</name>
</gene>
<reference evidence="1 2" key="1">
    <citation type="submission" date="2020-03" db="EMBL/GenBank/DDBJ databases">
        <title>Genome sequence of Toxoplasma gondii RH-88 strain.</title>
        <authorList>
            <person name="Lorenzi H.A."/>
            <person name="Venepally P."/>
            <person name="Rozenberg A."/>
            <person name="Sibley D."/>
        </authorList>
    </citation>
    <scope>NUCLEOTIDE SEQUENCE [LARGE SCALE GENOMIC DNA]</scope>
    <source>
        <strain evidence="1 2">RH-88</strain>
    </source>
</reference>
<comment type="caution">
    <text evidence="1">The sequence shown here is derived from an EMBL/GenBank/DDBJ whole genome shotgun (WGS) entry which is preliminary data.</text>
</comment>
<accession>A0A7J6K2P5</accession>
<dbReference type="EMBL" id="JAAUHK010000194">
    <property type="protein sequence ID" value="KAF4641745.1"/>
    <property type="molecule type" value="Genomic_DNA"/>
</dbReference>
<sequence>MTTTLQSCAAARVFFTAVRAKAEKGQTTSSAWEAKERRRFAAIPTASGRTELGRCLERAFSAAPPSLSFRVLPRLS</sequence>
<evidence type="ECO:0000313" key="2">
    <source>
        <dbReference type="Proteomes" id="UP000557509"/>
    </source>
</evidence>
<name>A0A7J6K2P5_TOXGO</name>